<dbReference type="GO" id="GO:0000155">
    <property type="term" value="F:phosphorelay sensor kinase activity"/>
    <property type="evidence" value="ECO:0007669"/>
    <property type="project" value="InterPro"/>
</dbReference>
<dbReference type="PRINTS" id="PR00344">
    <property type="entry name" value="BCTRLSENSOR"/>
</dbReference>
<dbReference type="Pfam" id="PF02518">
    <property type="entry name" value="HATPase_c"/>
    <property type="match status" value="1"/>
</dbReference>
<dbReference type="Pfam" id="PF00672">
    <property type="entry name" value="HAMP"/>
    <property type="match status" value="1"/>
</dbReference>
<keyword evidence="10" id="KW-0067">ATP-binding</keyword>
<dbReference type="InterPro" id="IPR036097">
    <property type="entry name" value="HisK_dim/P_sf"/>
</dbReference>
<dbReference type="GO" id="GO:0005524">
    <property type="term" value="F:ATP binding"/>
    <property type="evidence" value="ECO:0007669"/>
    <property type="project" value="UniProtKB-KW"/>
</dbReference>
<comment type="caution">
    <text evidence="17">The sequence shown here is derived from an EMBL/GenBank/DDBJ whole genome shotgun (WGS) entry which is preliminary data.</text>
</comment>
<evidence type="ECO:0000256" key="12">
    <source>
        <dbReference type="ARBA" id="ARBA00023012"/>
    </source>
</evidence>
<keyword evidence="9 17" id="KW-0418">Kinase</keyword>
<dbReference type="SUPFAM" id="SSF55874">
    <property type="entry name" value="ATPase domain of HSP90 chaperone/DNA topoisomerase II/histidine kinase"/>
    <property type="match status" value="1"/>
</dbReference>
<evidence type="ECO:0000313" key="18">
    <source>
        <dbReference type="Proteomes" id="UP001056429"/>
    </source>
</evidence>
<comment type="subcellular location">
    <subcellularLocation>
        <location evidence="2">Cell membrane</location>
        <topology evidence="2">Multi-pass membrane protein</topology>
    </subcellularLocation>
</comment>
<dbReference type="PANTHER" id="PTHR45528:SF1">
    <property type="entry name" value="SENSOR HISTIDINE KINASE CPXA"/>
    <property type="match status" value="1"/>
</dbReference>
<dbReference type="PROSITE" id="PS50109">
    <property type="entry name" value="HIS_KIN"/>
    <property type="match status" value="1"/>
</dbReference>
<evidence type="ECO:0000256" key="5">
    <source>
        <dbReference type="ARBA" id="ARBA00022553"/>
    </source>
</evidence>
<evidence type="ECO:0000256" key="4">
    <source>
        <dbReference type="ARBA" id="ARBA00022475"/>
    </source>
</evidence>
<evidence type="ECO:0000259" key="15">
    <source>
        <dbReference type="PROSITE" id="PS50109"/>
    </source>
</evidence>
<dbReference type="CDD" id="cd00082">
    <property type="entry name" value="HisKA"/>
    <property type="match status" value="1"/>
</dbReference>
<name>A0A9J6P4R3_9CLOT</name>
<proteinExistence type="predicted"/>
<evidence type="ECO:0000256" key="9">
    <source>
        <dbReference type="ARBA" id="ARBA00022777"/>
    </source>
</evidence>
<dbReference type="EC" id="2.7.13.3" evidence="3"/>
<evidence type="ECO:0000256" key="2">
    <source>
        <dbReference type="ARBA" id="ARBA00004651"/>
    </source>
</evidence>
<evidence type="ECO:0000259" key="16">
    <source>
        <dbReference type="PROSITE" id="PS50885"/>
    </source>
</evidence>
<dbReference type="InterPro" id="IPR003594">
    <property type="entry name" value="HATPase_dom"/>
</dbReference>
<dbReference type="InterPro" id="IPR003661">
    <property type="entry name" value="HisK_dim/P_dom"/>
</dbReference>
<dbReference type="SUPFAM" id="SSF47384">
    <property type="entry name" value="Homodimeric domain of signal transducing histidine kinase"/>
    <property type="match status" value="1"/>
</dbReference>
<evidence type="ECO:0000256" key="6">
    <source>
        <dbReference type="ARBA" id="ARBA00022679"/>
    </source>
</evidence>
<reference evidence="17" key="1">
    <citation type="journal article" date="2021" name="mSystems">
        <title>Bacteria and Archaea Synergistically Convert Glycine Betaine to Biogenic Methane in the Formosa Cold Seep of the South China Sea.</title>
        <authorList>
            <person name="Li L."/>
            <person name="Zhang W."/>
            <person name="Zhang S."/>
            <person name="Song L."/>
            <person name="Sun Q."/>
            <person name="Zhang H."/>
            <person name="Xiang H."/>
            <person name="Dong X."/>
        </authorList>
    </citation>
    <scope>NUCLEOTIDE SEQUENCE</scope>
    <source>
        <strain evidence="17">ZWT</strain>
    </source>
</reference>
<dbReference type="FunFam" id="1.10.287.130:FF:000001">
    <property type="entry name" value="Two-component sensor histidine kinase"/>
    <property type="match status" value="1"/>
</dbReference>
<feature type="transmembrane region" description="Helical" evidence="14">
    <location>
        <begin position="161"/>
        <end position="186"/>
    </location>
</feature>
<dbReference type="InterPro" id="IPR050398">
    <property type="entry name" value="HssS/ArlS-like"/>
</dbReference>
<dbReference type="GO" id="GO:0005886">
    <property type="term" value="C:plasma membrane"/>
    <property type="evidence" value="ECO:0007669"/>
    <property type="project" value="UniProtKB-SubCell"/>
</dbReference>
<keyword evidence="12" id="KW-0902">Two-component regulatory system</keyword>
<feature type="domain" description="HAMP" evidence="16">
    <location>
        <begin position="192"/>
        <end position="244"/>
    </location>
</feature>
<keyword evidence="7 14" id="KW-0812">Transmembrane</keyword>
<dbReference type="Pfam" id="PF00512">
    <property type="entry name" value="HisKA"/>
    <property type="match status" value="1"/>
</dbReference>
<dbReference type="SMART" id="SM00387">
    <property type="entry name" value="HATPase_c"/>
    <property type="match status" value="1"/>
</dbReference>
<evidence type="ECO:0000256" key="1">
    <source>
        <dbReference type="ARBA" id="ARBA00000085"/>
    </source>
</evidence>
<dbReference type="FunFam" id="3.30.565.10:FF:000006">
    <property type="entry name" value="Sensor histidine kinase WalK"/>
    <property type="match status" value="1"/>
</dbReference>
<dbReference type="InterPro" id="IPR036890">
    <property type="entry name" value="HATPase_C_sf"/>
</dbReference>
<evidence type="ECO:0000256" key="11">
    <source>
        <dbReference type="ARBA" id="ARBA00022989"/>
    </source>
</evidence>
<sequence>MISKKDSIRGKIYFNNAVLILVIVLILECIFILAVRQYYIQSVRSLMKSRSYAAIEFYNVKYSSADIKLKSKIILETESPDADFFLEVFDKDGRMITNSNGENELEISKDKDIWEVISGKGEYSINERNSGNHREISITFPLKTLGNIEGVMRYRTNIDEIISTILNISIILILAGLAVIIIAFIFSSILSRDILTPIRDLTIAAETISKGDFTVKVNKKSQDEMGILCDTINMMTEEIAKSNRAKNDFISSISHELRTPLAAIRGWSELLKEDLDESDKAMGLDIITNESIRLNTLVEQLLDFSKLQSKRVVLNKDIIDLNGLTANVTSYFKRRFEEENISLYLTLSEHHIDIKGDENRIKQVLINVIDNAMKFTSPEGKISVSTGVEEGYAIIKITDNGVGISEEDLKKVTEKFFKGSSSKSGTGIGLALCKEIMELHKGEFLIDSTLGIGTEVMLKFPIGL</sequence>
<keyword evidence="18" id="KW-1185">Reference proteome</keyword>
<evidence type="ECO:0000256" key="3">
    <source>
        <dbReference type="ARBA" id="ARBA00012438"/>
    </source>
</evidence>
<gene>
    <name evidence="17" type="ORF">KDK92_17650</name>
</gene>
<dbReference type="Gene3D" id="3.30.565.10">
    <property type="entry name" value="Histidine kinase-like ATPase, C-terminal domain"/>
    <property type="match status" value="1"/>
</dbReference>
<evidence type="ECO:0000256" key="8">
    <source>
        <dbReference type="ARBA" id="ARBA00022741"/>
    </source>
</evidence>
<dbReference type="CDD" id="cd00075">
    <property type="entry name" value="HATPase"/>
    <property type="match status" value="1"/>
</dbReference>
<protein>
    <recommendedName>
        <fullName evidence="3">histidine kinase</fullName>
        <ecNumber evidence="3">2.7.13.3</ecNumber>
    </recommendedName>
</protein>
<evidence type="ECO:0000313" key="17">
    <source>
        <dbReference type="EMBL" id="MCM1991563.1"/>
    </source>
</evidence>
<evidence type="ECO:0000256" key="10">
    <source>
        <dbReference type="ARBA" id="ARBA00022840"/>
    </source>
</evidence>
<feature type="domain" description="Histidine kinase" evidence="15">
    <location>
        <begin position="252"/>
        <end position="464"/>
    </location>
</feature>
<dbReference type="Gene3D" id="1.10.287.130">
    <property type="match status" value="1"/>
</dbReference>
<organism evidence="17 18">
    <name type="scientific">Oceanirhabdus seepicola</name>
    <dbReference type="NCBI Taxonomy" id="2828781"/>
    <lineage>
        <taxon>Bacteria</taxon>
        <taxon>Bacillati</taxon>
        <taxon>Bacillota</taxon>
        <taxon>Clostridia</taxon>
        <taxon>Eubacteriales</taxon>
        <taxon>Clostridiaceae</taxon>
        <taxon>Oceanirhabdus</taxon>
    </lineage>
</organism>
<dbReference type="InterPro" id="IPR003660">
    <property type="entry name" value="HAMP_dom"/>
</dbReference>
<dbReference type="EMBL" id="JAGSOJ010000004">
    <property type="protein sequence ID" value="MCM1991563.1"/>
    <property type="molecule type" value="Genomic_DNA"/>
</dbReference>
<keyword evidence="8" id="KW-0547">Nucleotide-binding</keyword>
<dbReference type="SUPFAM" id="SSF158472">
    <property type="entry name" value="HAMP domain-like"/>
    <property type="match status" value="1"/>
</dbReference>
<keyword evidence="11 14" id="KW-1133">Transmembrane helix</keyword>
<dbReference type="InterPro" id="IPR004358">
    <property type="entry name" value="Sig_transdc_His_kin-like_C"/>
</dbReference>
<dbReference type="PROSITE" id="PS50885">
    <property type="entry name" value="HAMP"/>
    <property type="match status" value="1"/>
</dbReference>
<evidence type="ECO:0000256" key="14">
    <source>
        <dbReference type="SAM" id="Phobius"/>
    </source>
</evidence>
<dbReference type="Gene3D" id="6.10.340.10">
    <property type="match status" value="1"/>
</dbReference>
<dbReference type="Proteomes" id="UP001056429">
    <property type="component" value="Unassembled WGS sequence"/>
</dbReference>
<reference evidence="17" key="2">
    <citation type="submission" date="2021-04" db="EMBL/GenBank/DDBJ databases">
        <authorList>
            <person name="Dong X."/>
        </authorList>
    </citation>
    <scope>NUCLEOTIDE SEQUENCE</scope>
    <source>
        <strain evidence="17">ZWT</strain>
    </source>
</reference>
<dbReference type="CDD" id="cd06225">
    <property type="entry name" value="HAMP"/>
    <property type="match status" value="1"/>
</dbReference>
<dbReference type="PANTHER" id="PTHR45528">
    <property type="entry name" value="SENSOR HISTIDINE KINASE CPXA"/>
    <property type="match status" value="1"/>
</dbReference>
<dbReference type="InterPro" id="IPR005467">
    <property type="entry name" value="His_kinase_dom"/>
</dbReference>
<dbReference type="SMART" id="SM00304">
    <property type="entry name" value="HAMP"/>
    <property type="match status" value="1"/>
</dbReference>
<dbReference type="SMART" id="SM00388">
    <property type="entry name" value="HisKA"/>
    <property type="match status" value="1"/>
</dbReference>
<keyword evidence="6" id="KW-0808">Transferase</keyword>
<dbReference type="AlphaFoldDB" id="A0A9J6P4R3"/>
<keyword evidence="5" id="KW-0597">Phosphoprotein</keyword>
<evidence type="ECO:0000256" key="13">
    <source>
        <dbReference type="ARBA" id="ARBA00023136"/>
    </source>
</evidence>
<feature type="transmembrane region" description="Helical" evidence="14">
    <location>
        <begin position="12"/>
        <end position="35"/>
    </location>
</feature>
<comment type="catalytic activity">
    <reaction evidence="1">
        <text>ATP + protein L-histidine = ADP + protein N-phospho-L-histidine.</text>
        <dbReference type="EC" id="2.7.13.3"/>
    </reaction>
</comment>
<keyword evidence="13 14" id="KW-0472">Membrane</keyword>
<dbReference type="RefSeq" id="WP_250860693.1">
    <property type="nucleotide sequence ID" value="NZ_JAGSOJ010000004.1"/>
</dbReference>
<evidence type="ECO:0000256" key="7">
    <source>
        <dbReference type="ARBA" id="ARBA00022692"/>
    </source>
</evidence>
<keyword evidence="4" id="KW-1003">Cell membrane</keyword>
<accession>A0A9J6P4R3</accession>